<dbReference type="InterPro" id="IPR045569">
    <property type="entry name" value="Metalloprtase-TldD/E_C"/>
</dbReference>
<name>A0A928DN94_9BACT</name>
<feature type="compositionally biased region" description="Low complexity" evidence="2">
    <location>
        <begin position="543"/>
        <end position="563"/>
    </location>
</feature>
<dbReference type="SUPFAM" id="SSF111283">
    <property type="entry name" value="Putative modulator of DNA gyrase, PmbA/TldD"/>
    <property type="match status" value="1"/>
</dbReference>
<comment type="similarity">
    <text evidence="1">Belongs to the peptidase U62 family.</text>
</comment>
<dbReference type="AlphaFoldDB" id="A0A928DN94"/>
<dbReference type="InterPro" id="IPR051463">
    <property type="entry name" value="Peptidase_U62_metallo"/>
</dbReference>
<reference evidence="5" key="1">
    <citation type="submission" date="2019-04" db="EMBL/GenBank/DDBJ databases">
        <title>Evolution of Biomass-Degrading Anaerobic Consortia Revealed by Metagenomics.</title>
        <authorList>
            <person name="Peng X."/>
        </authorList>
    </citation>
    <scope>NUCLEOTIDE SEQUENCE</scope>
    <source>
        <strain evidence="5">SIG66</strain>
    </source>
</reference>
<feature type="domain" description="Metalloprotease TldD/E C-terminal" evidence="4">
    <location>
        <begin position="293"/>
        <end position="539"/>
    </location>
</feature>
<dbReference type="InterPro" id="IPR036059">
    <property type="entry name" value="TldD/PmbA_sf"/>
</dbReference>
<dbReference type="PANTHER" id="PTHR30624">
    <property type="entry name" value="UNCHARACTERIZED PROTEIN TLDD AND PMBA"/>
    <property type="match status" value="1"/>
</dbReference>
<sequence length="563" mass="62146">MKKISLFFLIFMLMALPGAATLCDISAEEPIRLMEAEMKRGFKTYKKQKPSIYYLSYSYHELLLRNLWVYAGGVASKSEQERHALSVLARAGSTKMDNSRYLKGEAKKEYVAFANMPFGEKPFSIVLWGATERAIKSAQEGLSQVQSNNQVASKRADDSPDFVMPPVSVYCRNEEYTPIDMQKIEDLLKEASLAVLGNKIVLGSSFVFSQKQGHTYFLDSNGTKLKTPVNLGRISYEVWGKKADGAYIERGNSYDIISPESVPSLETLVADVKKSLAELEALFHAPDAEPLTAPAILKNKAMGVFVHEILGHRVEGHRQKIDSFGKTFTDKLGQQIMPSFLSIVDDPTMAYFKNIPLRGFYEYDDEGVKAQPVTIVENGVLKNFLMNASPIKGFPVSNGHGRASLGNSPVARMGVTRLVSSQSVSYEELEKMLIEEIKKQGKPYGFIIEDLSGGFTQTDSFAPQTFKLEPTLVYRVYPDGKKEFVRGADLVGTPLVSFSKILATADDDDVFNGNCGAESGWVPVSAIAPSVLLESIEVEKTAKSSSKPPQLPSPFSLPERGNK</sequence>
<feature type="region of interest" description="Disordered" evidence="2">
    <location>
        <begin position="542"/>
        <end position="563"/>
    </location>
</feature>
<evidence type="ECO:0000313" key="5">
    <source>
        <dbReference type="EMBL" id="MBE6420892.1"/>
    </source>
</evidence>
<dbReference type="PANTHER" id="PTHR30624:SF0">
    <property type="entry name" value="METALLOPROTEASE SLR0863"/>
    <property type="match status" value="1"/>
</dbReference>
<dbReference type="GO" id="GO:0008237">
    <property type="term" value="F:metallopeptidase activity"/>
    <property type="evidence" value="ECO:0007669"/>
    <property type="project" value="InterPro"/>
</dbReference>
<feature type="signal peptide" evidence="3">
    <location>
        <begin position="1"/>
        <end position="20"/>
    </location>
</feature>
<organism evidence="5 6">
    <name type="scientific">Candidatus Avelusimicrobium gallicola</name>
    <dbReference type="NCBI Taxonomy" id="2562704"/>
    <lineage>
        <taxon>Bacteria</taxon>
        <taxon>Pseudomonadati</taxon>
        <taxon>Elusimicrobiota</taxon>
        <taxon>Elusimicrobia</taxon>
        <taxon>Elusimicrobiales</taxon>
        <taxon>Elusimicrobiaceae</taxon>
        <taxon>Candidatus Avelusimicrobium</taxon>
    </lineage>
</organism>
<dbReference type="Pfam" id="PF19289">
    <property type="entry name" value="PmbA_TldD_3rd"/>
    <property type="match status" value="1"/>
</dbReference>
<evidence type="ECO:0000256" key="1">
    <source>
        <dbReference type="ARBA" id="ARBA00005836"/>
    </source>
</evidence>
<dbReference type="EMBL" id="SUVG01000002">
    <property type="protein sequence ID" value="MBE6420892.1"/>
    <property type="molecule type" value="Genomic_DNA"/>
</dbReference>
<accession>A0A928DN94</accession>
<evidence type="ECO:0000313" key="6">
    <source>
        <dbReference type="Proteomes" id="UP000725649"/>
    </source>
</evidence>
<gene>
    <name evidence="5" type="ORF">E7027_01940</name>
</gene>
<feature type="chain" id="PRO_5037680950" evidence="3">
    <location>
        <begin position="21"/>
        <end position="563"/>
    </location>
</feature>
<keyword evidence="3" id="KW-0732">Signal</keyword>
<comment type="caution">
    <text evidence="5">The sequence shown here is derived from an EMBL/GenBank/DDBJ whole genome shotgun (WGS) entry which is preliminary data.</text>
</comment>
<evidence type="ECO:0000256" key="3">
    <source>
        <dbReference type="SAM" id="SignalP"/>
    </source>
</evidence>
<evidence type="ECO:0000259" key="4">
    <source>
        <dbReference type="Pfam" id="PF19289"/>
    </source>
</evidence>
<evidence type="ECO:0000256" key="2">
    <source>
        <dbReference type="SAM" id="MobiDB-lite"/>
    </source>
</evidence>
<protein>
    <submittedName>
        <fullName evidence="5">TldD/PmbA family protein</fullName>
    </submittedName>
</protein>
<proteinExistence type="inferred from homology"/>
<dbReference type="GO" id="GO:0005829">
    <property type="term" value="C:cytosol"/>
    <property type="evidence" value="ECO:0007669"/>
    <property type="project" value="TreeGrafter"/>
</dbReference>
<dbReference type="Proteomes" id="UP000725649">
    <property type="component" value="Unassembled WGS sequence"/>
</dbReference>
<dbReference type="GO" id="GO:0006508">
    <property type="term" value="P:proteolysis"/>
    <property type="evidence" value="ECO:0007669"/>
    <property type="project" value="InterPro"/>
</dbReference>